<keyword evidence="1" id="KW-0040">ANK repeat</keyword>
<gene>
    <name evidence="3" type="primary">NOTCH4_3</name>
    <name evidence="3" type="ORF">OS493_013774</name>
</gene>
<evidence type="ECO:0000313" key="3">
    <source>
        <dbReference type="EMBL" id="KAJ7385741.1"/>
    </source>
</evidence>
<dbReference type="Pfam" id="PF12796">
    <property type="entry name" value="Ank_2"/>
    <property type="match status" value="1"/>
</dbReference>
<feature type="region of interest" description="Disordered" evidence="2">
    <location>
        <begin position="1"/>
        <end position="29"/>
    </location>
</feature>
<reference evidence="3" key="1">
    <citation type="submission" date="2023-01" db="EMBL/GenBank/DDBJ databases">
        <title>Genome assembly of the deep-sea coral Lophelia pertusa.</title>
        <authorList>
            <person name="Herrera S."/>
            <person name="Cordes E."/>
        </authorList>
    </citation>
    <scope>NUCLEOTIDE SEQUENCE</scope>
    <source>
        <strain evidence="3">USNM1676648</strain>
        <tissue evidence="3">Polyp</tissue>
    </source>
</reference>
<dbReference type="SMART" id="SM00248">
    <property type="entry name" value="ANK"/>
    <property type="match status" value="1"/>
</dbReference>
<protein>
    <submittedName>
        <fullName evidence="3">Neurogenic locus notch protein</fullName>
    </submittedName>
</protein>
<proteinExistence type="predicted"/>
<dbReference type="Proteomes" id="UP001163046">
    <property type="component" value="Unassembled WGS sequence"/>
</dbReference>
<dbReference type="SUPFAM" id="SSF48403">
    <property type="entry name" value="Ankyrin repeat"/>
    <property type="match status" value="1"/>
</dbReference>
<dbReference type="AlphaFoldDB" id="A0A9W9ZPV3"/>
<organism evidence="3 4">
    <name type="scientific">Desmophyllum pertusum</name>
    <dbReference type="NCBI Taxonomy" id="174260"/>
    <lineage>
        <taxon>Eukaryota</taxon>
        <taxon>Metazoa</taxon>
        <taxon>Cnidaria</taxon>
        <taxon>Anthozoa</taxon>
        <taxon>Hexacorallia</taxon>
        <taxon>Scleractinia</taxon>
        <taxon>Caryophylliina</taxon>
        <taxon>Caryophylliidae</taxon>
        <taxon>Desmophyllum</taxon>
    </lineage>
</organism>
<sequence>MSSLMSTYRSIGVNDGKDSPRFSSGGTQRSNISLTKVEPLIDHELELISNPGSGRVSRSITPTSPLETKIQPFQPAINGLLYFENGSFSGLENVDDTDSEGQSALHRAVRVNDVGTVVALLNNGADISLADKLGFTPLHTAVRYVNNY</sequence>
<keyword evidence="4" id="KW-1185">Reference proteome</keyword>
<dbReference type="PROSITE" id="PS50088">
    <property type="entry name" value="ANK_REPEAT"/>
    <property type="match status" value="1"/>
</dbReference>
<dbReference type="OrthoDB" id="5955452at2759"/>
<feature type="repeat" description="ANK" evidence="1">
    <location>
        <begin position="100"/>
        <end position="132"/>
    </location>
</feature>
<dbReference type="EMBL" id="MU825879">
    <property type="protein sequence ID" value="KAJ7385741.1"/>
    <property type="molecule type" value="Genomic_DNA"/>
</dbReference>
<accession>A0A9W9ZPV3</accession>
<dbReference type="PROSITE" id="PS50297">
    <property type="entry name" value="ANK_REP_REGION"/>
    <property type="match status" value="1"/>
</dbReference>
<evidence type="ECO:0000256" key="1">
    <source>
        <dbReference type="PROSITE-ProRule" id="PRU00023"/>
    </source>
</evidence>
<dbReference type="InterPro" id="IPR002110">
    <property type="entry name" value="Ankyrin_rpt"/>
</dbReference>
<evidence type="ECO:0000313" key="4">
    <source>
        <dbReference type="Proteomes" id="UP001163046"/>
    </source>
</evidence>
<evidence type="ECO:0000256" key="2">
    <source>
        <dbReference type="SAM" id="MobiDB-lite"/>
    </source>
</evidence>
<dbReference type="Gene3D" id="1.25.40.20">
    <property type="entry name" value="Ankyrin repeat-containing domain"/>
    <property type="match status" value="1"/>
</dbReference>
<name>A0A9W9ZPV3_9CNID</name>
<dbReference type="InterPro" id="IPR036770">
    <property type="entry name" value="Ankyrin_rpt-contain_sf"/>
</dbReference>
<comment type="caution">
    <text evidence="3">The sequence shown here is derived from an EMBL/GenBank/DDBJ whole genome shotgun (WGS) entry which is preliminary data.</text>
</comment>